<dbReference type="RefSeq" id="WP_236256364.1">
    <property type="nucleotide sequence ID" value="NZ_BNEK01000003.1"/>
</dbReference>
<keyword evidence="2" id="KW-1185">Reference proteome</keyword>
<protein>
    <submittedName>
        <fullName evidence="1">Uncharacterized protein</fullName>
    </submittedName>
</protein>
<name>A0ABQ3TUL4_STRHY</name>
<organism evidence="1 2">
    <name type="scientific">Streptomyces hygroscopicus</name>
    <dbReference type="NCBI Taxonomy" id="1912"/>
    <lineage>
        <taxon>Bacteria</taxon>
        <taxon>Bacillati</taxon>
        <taxon>Actinomycetota</taxon>
        <taxon>Actinomycetes</taxon>
        <taxon>Kitasatosporales</taxon>
        <taxon>Streptomycetaceae</taxon>
        <taxon>Streptomyces</taxon>
        <taxon>Streptomyces violaceusniger group</taxon>
    </lineage>
</organism>
<comment type="caution">
    <text evidence="1">The sequence shown here is derived from an EMBL/GenBank/DDBJ whole genome shotgun (WGS) entry which is preliminary data.</text>
</comment>
<evidence type="ECO:0000313" key="1">
    <source>
        <dbReference type="EMBL" id="GHJ27019.1"/>
    </source>
</evidence>
<dbReference type="Proteomes" id="UP001054854">
    <property type="component" value="Unassembled WGS sequence"/>
</dbReference>
<accession>A0ABQ3TUL4</accession>
<reference evidence="1" key="1">
    <citation type="submission" date="2024-05" db="EMBL/GenBank/DDBJ databases">
        <title>Whole genome shotgun sequence of Streptomyces hygroscopicus NBRC 113678.</title>
        <authorList>
            <person name="Komaki H."/>
            <person name="Tamura T."/>
        </authorList>
    </citation>
    <scope>NUCLEOTIDE SEQUENCE</scope>
    <source>
        <strain evidence="1">N11-34</strain>
    </source>
</reference>
<evidence type="ECO:0000313" key="2">
    <source>
        <dbReference type="Proteomes" id="UP001054854"/>
    </source>
</evidence>
<dbReference type="EMBL" id="BNEK01000003">
    <property type="protein sequence ID" value="GHJ27019.1"/>
    <property type="molecule type" value="Genomic_DNA"/>
</dbReference>
<gene>
    <name evidence="1" type="ORF">TPA0910_14520</name>
</gene>
<proteinExistence type="predicted"/>
<sequence length="45" mass="4506">MTPAAAVAANLAVAVVLLATGARLIVWALSGEPGRAHHGDQDDAQ</sequence>